<dbReference type="SUPFAM" id="SSF52540">
    <property type="entry name" value="P-loop containing nucleoside triphosphate hydrolases"/>
    <property type="match status" value="1"/>
</dbReference>
<evidence type="ECO:0000259" key="11">
    <source>
        <dbReference type="PROSITE" id="PS51866"/>
    </source>
</evidence>
<dbReference type="InterPro" id="IPR017871">
    <property type="entry name" value="ABC_transporter-like_CS"/>
</dbReference>
<keyword evidence="13" id="KW-1185">Reference proteome</keyword>
<evidence type="ECO:0000256" key="3">
    <source>
        <dbReference type="ARBA" id="ARBA00022505"/>
    </source>
</evidence>
<proteinExistence type="predicted"/>
<dbReference type="Proteomes" id="UP001269375">
    <property type="component" value="Unassembled WGS sequence"/>
</dbReference>
<dbReference type="InterPro" id="IPR003593">
    <property type="entry name" value="AAA+_ATPase"/>
</dbReference>
<dbReference type="Pfam" id="PF00005">
    <property type="entry name" value="ABC_tran"/>
    <property type="match status" value="1"/>
</dbReference>
<keyword evidence="2" id="KW-1003">Cell membrane</keyword>
<sequence>MFELDVTRVQGEFTLEVDLRLASRGVTALFGPSGSGKTTLLRLIAGLDRPDRGRIALEGYVLCDTATCRFVPVHRRRLGIVFQEARLFPHYSVRGNLCYGMRDEDPAAVARISGLLGIDHLLTRMPNTLSGGEARRVAIGRALLSSPRLLLLDEPLTGLDGARKQELLEYLAALVRDIDIPVIFVSHDPQELLAVADDLVLLEKGQVLAHGALNEVLARPELMSRLGGFDISAMLAARCHRHDVRRQLSELRLSDGQMLELPTLDIEPGQWLKIQVRARDVAIALEPVSGTSIRNTLKATITACQPLDDMASVTLVMLDAGQQTLRALISTASCEALGLAPGMTVQALIRAVSLARPAAAPALADQEVP</sequence>
<keyword evidence="8" id="KW-0472">Membrane</keyword>
<dbReference type="SUPFAM" id="SSF50331">
    <property type="entry name" value="MOP-like"/>
    <property type="match status" value="1"/>
</dbReference>
<dbReference type="InterPro" id="IPR004606">
    <property type="entry name" value="Mop_domain"/>
</dbReference>
<evidence type="ECO:0000256" key="2">
    <source>
        <dbReference type="ARBA" id="ARBA00022475"/>
    </source>
</evidence>
<evidence type="ECO:0000256" key="4">
    <source>
        <dbReference type="ARBA" id="ARBA00022519"/>
    </source>
</evidence>
<dbReference type="InterPro" id="IPR003439">
    <property type="entry name" value="ABC_transporter-like_ATP-bd"/>
</dbReference>
<evidence type="ECO:0000256" key="7">
    <source>
        <dbReference type="ARBA" id="ARBA00022967"/>
    </source>
</evidence>
<dbReference type="RefSeq" id="WP_251591762.1">
    <property type="nucleotide sequence ID" value="NZ_JAMLJI010000001.1"/>
</dbReference>
<dbReference type="GO" id="GO:0005524">
    <property type="term" value="F:ATP binding"/>
    <property type="evidence" value="ECO:0007669"/>
    <property type="project" value="UniProtKB-KW"/>
</dbReference>
<dbReference type="PROSITE" id="PS51866">
    <property type="entry name" value="MOP"/>
    <property type="match status" value="1"/>
</dbReference>
<dbReference type="EMBL" id="JARWAO010000002">
    <property type="protein sequence ID" value="MDR5895572.1"/>
    <property type="molecule type" value="Genomic_DNA"/>
</dbReference>
<dbReference type="InterPro" id="IPR008995">
    <property type="entry name" value="Mo/tungstate-bd_C_term_dom"/>
</dbReference>
<reference evidence="12 13" key="1">
    <citation type="submission" date="2023-04" db="EMBL/GenBank/DDBJ databases">
        <title>A long-awaited taxogenomic arrangement of the family Halomonadaceae.</title>
        <authorList>
            <person name="De La Haba R."/>
            <person name="Chuvochina M."/>
            <person name="Wittouck S."/>
            <person name="Arahal D.R."/>
            <person name="Sanchez-Porro C."/>
            <person name="Hugenholtz P."/>
            <person name="Ventosa A."/>
        </authorList>
    </citation>
    <scope>NUCLEOTIDE SEQUENCE [LARGE SCALE GENOMIC DNA]</scope>
    <source>
        <strain evidence="12 13">DSM 22428</strain>
    </source>
</reference>
<dbReference type="NCBIfam" id="TIGR02142">
    <property type="entry name" value="modC_ABC"/>
    <property type="match status" value="1"/>
</dbReference>
<name>A0ABU1GVW0_9GAMM</name>
<evidence type="ECO:0000256" key="8">
    <source>
        <dbReference type="ARBA" id="ARBA00023136"/>
    </source>
</evidence>
<evidence type="ECO:0000256" key="5">
    <source>
        <dbReference type="ARBA" id="ARBA00022741"/>
    </source>
</evidence>
<evidence type="ECO:0000256" key="1">
    <source>
        <dbReference type="ARBA" id="ARBA00022448"/>
    </source>
</evidence>
<dbReference type="InterPro" id="IPR005116">
    <property type="entry name" value="Transp-assoc_OB_typ1"/>
</dbReference>
<feature type="domain" description="ABC transporter" evidence="10">
    <location>
        <begin position="1"/>
        <end position="229"/>
    </location>
</feature>
<dbReference type="PANTHER" id="PTHR43514:SF4">
    <property type="entry name" value="ABC TRANSPORTER I FAMILY MEMBER 10"/>
    <property type="match status" value="1"/>
</dbReference>
<evidence type="ECO:0000256" key="9">
    <source>
        <dbReference type="PROSITE-ProRule" id="PRU01213"/>
    </source>
</evidence>
<dbReference type="InterPro" id="IPR027417">
    <property type="entry name" value="P-loop_NTPase"/>
</dbReference>
<keyword evidence="3 9" id="KW-0500">Molybdenum</keyword>
<keyword evidence="7" id="KW-1278">Translocase</keyword>
<evidence type="ECO:0000256" key="6">
    <source>
        <dbReference type="ARBA" id="ARBA00022840"/>
    </source>
</evidence>
<dbReference type="PROSITE" id="PS50893">
    <property type="entry name" value="ABC_TRANSPORTER_2"/>
    <property type="match status" value="1"/>
</dbReference>
<organism evidence="12 13">
    <name type="scientific">Larsenimonas suaedae</name>
    <dbReference type="NCBI Taxonomy" id="1851019"/>
    <lineage>
        <taxon>Bacteria</taxon>
        <taxon>Pseudomonadati</taxon>
        <taxon>Pseudomonadota</taxon>
        <taxon>Gammaproteobacteria</taxon>
        <taxon>Oceanospirillales</taxon>
        <taxon>Halomonadaceae</taxon>
        <taxon>Larsenimonas</taxon>
    </lineage>
</organism>
<dbReference type="SMART" id="SM00382">
    <property type="entry name" value="AAA"/>
    <property type="match status" value="1"/>
</dbReference>
<gene>
    <name evidence="12" type="primary">modC</name>
    <name evidence="12" type="ORF">QC825_05750</name>
</gene>
<dbReference type="InterPro" id="IPR050334">
    <property type="entry name" value="Molybdenum_import_ModC"/>
</dbReference>
<keyword evidence="5" id="KW-0547">Nucleotide-binding</keyword>
<evidence type="ECO:0000259" key="10">
    <source>
        <dbReference type="PROSITE" id="PS50893"/>
    </source>
</evidence>
<dbReference type="PROSITE" id="PS00211">
    <property type="entry name" value="ABC_TRANSPORTER_1"/>
    <property type="match status" value="1"/>
</dbReference>
<comment type="caution">
    <text evidence="12">The sequence shown here is derived from an EMBL/GenBank/DDBJ whole genome shotgun (WGS) entry which is preliminary data.</text>
</comment>
<protein>
    <submittedName>
        <fullName evidence="12">Molybdenum ABC transporter ATP-binding protein</fullName>
    </submittedName>
</protein>
<dbReference type="PANTHER" id="PTHR43514">
    <property type="entry name" value="ABC TRANSPORTER I FAMILY MEMBER 10"/>
    <property type="match status" value="1"/>
</dbReference>
<keyword evidence="6 12" id="KW-0067">ATP-binding</keyword>
<dbReference type="Pfam" id="PF03459">
    <property type="entry name" value="TOBE"/>
    <property type="match status" value="1"/>
</dbReference>
<feature type="domain" description="Mop" evidence="11">
    <location>
        <begin position="290"/>
        <end position="358"/>
    </location>
</feature>
<dbReference type="Gene3D" id="2.40.50.100">
    <property type="match status" value="1"/>
</dbReference>
<keyword evidence="1" id="KW-0813">Transport</keyword>
<dbReference type="InterPro" id="IPR011868">
    <property type="entry name" value="ModC_ABC_ATP-bd"/>
</dbReference>
<evidence type="ECO:0000313" key="13">
    <source>
        <dbReference type="Proteomes" id="UP001269375"/>
    </source>
</evidence>
<evidence type="ECO:0000313" key="12">
    <source>
        <dbReference type="EMBL" id="MDR5895572.1"/>
    </source>
</evidence>
<keyword evidence="4" id="KW-0997">Cell inner membrane</keyword>
<dbReference type="Gene3D" id="3.40.50.300">
    <property type="entry name" value="P-loop containing nucleotide triphosphate hydrolases"/>
    <property type="match status" value="1"/>
</dbReference>
<accession>A0ABU1GVW0</accession>